<dbReference type="InterPro" id="IPR002550">
    <property type="entry name" value="CNNM"/>
</dbReference>
<evidence type="ECO:0000256" key="2">
    <source>
        <dbReference type="SAM" id="Phobius"/>
    </source>
</evidence>
<evidence type="ECO:0000256" key="3">
    <source>
        <dbReference type="SAM" id="SignalP"/>
    </source>
</evidence>
<dbReference type="OrthoDB" id="5353557at2759"/>
<dbReference type="EMBL" id="UYRU01078473">
    <property type="protein sequence ID" value="VDN29192.1"/>
    <property type="molecule type" value="Genomic_DNA"/>
</dbReference>
<gene>
    <name evidence="5" type="ORF">DILT_LOCUS15318</name>
</gene>
<feature type="non-terminal residue" evidence="5">
    <location>
        <position position="215"/>
    </location>
</feature>
<dbReference type="PANTHER" id="PTHR12064:SF94">
    <property type="entry name" value="UNEXTENDED PROTEIN"/>
    <property type="match status" value="1"/>
</dbReference>
<evidence type="ECO:0000313" key="5">
    <source>
        <dbReference type="EMBL" id="VDN29192.1"/>
    </source>
</evidence>
<dbReference type="GO" id="GO:0005886">
    <property type="term" value="C:plasma membrane"/>
    <property type="evidence" value="ECO:0007669"/>
    <property type="project" value="TreeGrafter"/>
</dbReference>
<dbReference type="PANTHER" id="PTHR12064">
    <property type="entry name" value="METAL TRANSPORTER CNNM"/>
    <property type="match status" value="1"/>
</dbReference>
<dbReference type="Proteomes" id="UP000281553">
    <property type="component" value="Unassembled WGS sequence"/>
</dbReference>
<keyword evidence="3" id="KW-0732">Signal</keyword>
<organism evidence="5 6">
    <name type="scientific">Dibothriocephalus latus</name>
    <name type="common">Fish tapeworm</name>
    <name type="synonym">Diphyllobothrium latum</name>
    <dbReference type="NCBI Taxonomy" id="60516"/>
    <lineage>
        <taxon>Eukaryota</taxon>
        <taxon>Metazoa</taxon>
        <taxon>Spiralia</taxon>
        <taxon>Lophotrochozoa</taxon>
        <taxon>Platyhelminthes</taxon>
        <taxon>Cestoda</taxon>
        <taxon>Eucestoda</taxon>
        <taxon>Diphyllobothriidea</taxon>
        <taxon>Diphyllobothriidae</taxon>
        <taxon>Dibothriocephalus</taxon>
    </lineage>
</organism>
<name>A0A3P7QBI3_DIBLA</name>
<reference evidence="5 6" key="1">
    <citation type="submission" date="2018-11" db="EMBL/GenBank/DDBJ databases">
        <authorList>
            <consortium name="Pathogen Informatics"/>
        </authorList>
    </citation>
    <scope>NUCLEOTIDE SEQUENCE [LARGE SCALE GENOMIC DNA]</scope>
</reference>
<feature type="transmembrane region" description="Helical" evidence="2">
    <location>
        <begin position="152"/>
        <end position="176"/>
    </location>
</feature>
<evidence type="ECO:0000256" key="1">
    <source>
        <dbReference type="PROSITE-ProRule" id="PRU01193"/>
    </source>
</evidence>
<feature type="chain" id="PRO_5018338076" description="CNNM transmembrane domain-containing protein" evidence="3">
    <location>
        <begin position="19"/>
        <end position="215"/>
    </location>
</feature>
<proteinExistence type="predicted"/>
<keyword evidence="1 2" id="KW-0812">Transmembrane</keyword>
<dbReference type="PROSITE" id="PS51846">
    <property type="entry name" value="CNNM"/>
    <property type="match status" value="1"/>
</dbReference>
<evidence type="ECO:0000259" key="4">
    <source>
        <dbReference type="PROSITE" id="PS51846"/>
    </source>
</evidence>
<sequence length="215" mass="23859">MLVVSLLFLVASAWRVSAQLPHISALLPDVFLSVEQHAIEVPPDKPIILTIYGDYLDNVTSVSFSTAHKMQYSSCEMDRATIASTVYNRTAFSIRTELTLRQMAPTEPAYYLCLKVSPPLQVGNESVEWIHALPKPVAGHLLLITATQLMPIWLQVILIIVLFLLSGLFSGLNLGLMSLDKTELKIIETAGDPDEKRYAKAIRPVREKGNLLLCT</sequence>
<dbReference type="Pfam" id="PF01595">
    <property type="entry name" value="CNNM"/>
    <property type="match status" value="1"/>
</dbReference>
<dbReference type="AlphaFoldDB" id="A0A3P7QBI3"/>
<feature type="signal peptide" evidence="3">
    <location>
        <begin position="1"/>
        <end position="18"/>
    </location>
</feature>
<evidence type="ECO:0000313" key="6">
    <source>
        <dbReference type="Proteomes" id="UP000281553"/>
    </source>
</evidence>
<keyword evidence="1 2" id="KW-0472">Membrane</keyword>
<dbReference type="GO" id="GO:0022857">
    <property type="term" value="F:transmembrane transporter activity"/>
    <property type="evidence" value="ECO:0007669"/>
    <property type="project" value="TreeGrafter"/>
</dbReference>
<keyword evidence="1 2" id="KW-1133">Transmembrane helix</keyword>
<protein>
    <recommendedName>
        <fullName evidence="4">CNNM transmembrane domain-containing protein</fullName>
    </recommendedName>
</protein>
<dbReference type="GO" id="GO:0010960">
    <property type="term" value="P:magnesium ion homeostasis"/>
    <property type="evidence" value="ECO:0007669"/>
    <property type="project" value="InterPro"/>
</dbReference>
<feature type="domain" description="CNNM transmembrane" evidence="4">
    <location>
        <begin position="148"/>
        <end position="215"/>
    </location>
</feature>
<accession>A0A3P7QBI3</accession>
<dbReference type="InterPro" id="IPR045095">
    <property type="entry name" value="ACDP"/>
</dbReference>
<keyword evidence="6" id="KW-1185">Reference proteome</keyword>